<evidence type="ECO:0000256" key="7">
    <source>
        <dbReference type="ARBA" id="ARBA00022679"/>
    </source>
</evidence>
<keyword evidence="8" id="KW-0949">S-adenosyl-L-methionine</keyword>
<evidence type="ECO:0000256" key="9">
    <source>
        <dbReference type="ARBA" id="ARBA00030757"/>
    </source>
</evidence>
<evidence type="ECO:0000256" key="2">
    <source>
        <dbReference type="ARBA" id="ARBA00005369"/>
    </source>
</evidence>
<accession>G8WR93</accession>
<dbReference type="EMBL" id="CP003219">
    <property type="protein sequence ID" value="AEW92910.1"/>
    <property type="molecule type" value="Genomic_DNA"/>
</dbReference>
<name>F8JRZ9_STREN</name>
<reference evidence="13" key="1">
    <citation type="submission" date="2011-12" db="EMBL/GenBank/DDBJ databases">
        <title>Complete genome sequence of Streptomyces cattleya strain DSM 46488.</title>
        <authorList>
            <person name="Ou H.-Y."/>
            <person name="Li P."/>
            <person name="Zhao C."/>
            <person name="O'Hagan D."/>
            <person name="Deng Z."/>
        </authorList>
    </citation>
    <scope>NUCLEOTIDE SEQUENCE [LARGE SCALE GENOMIC DNA]</scope>
    <source>
        <strain evidence="13">ATCC 35852 / DSM 46488 / JCM 4925 / NBRC 14057 / NRRL 8057</strain>
    </source>
</reference>
<dbReference type="EC" id="2.1.1.77" evidence="3"/>
<dbReference type="STRING" id="1003195.SCATT_05390"/>
<dbReference type="KEGG" id="scy:SCATT_05390"/>
<dbReference type="OrthoDB" id="3450072at2"/>
<dbReference type="eggNOG" id="COG2518">
    <property type="taxonomic scope" value="Bacteria"/>
</dbReference>
<sequence length="381" mass="41546">MTWRDRARDLAATLEKTGDLHDHRWRAAVEEVPRHEFVPAFYLPGDDDPGVWHRVGVDHDGYLDAVYTDQTLVTYLDPHTAANAGTGLAGVPSSSSTRPGLVVRMLETLGVEAHHAVLDIGTATGYQAALIAHRLNASGRLTTADIDPLFTTHAQAALQLLGYTPEVVTCDATTYLWSEMFDRIISGCALPRITDTLRAALRPGGRLIAPLMPPLGCALVVLTAEDHGVLEGRFLPGQVAVMPARQHPASYPAPAAGPGVTAATITGTSTVPVEAFDDPCFLFLLAGHLPGVDLQTGDGDTVPVRRLVMPDGSWAEGRFAPHQPVLWREVGDHRIRRTLNRCWTWYLQHDRPAFDRFGLTITSTGTHRLWFDSPNHVLTSF</sequence>
<evidence type="ECO:0000256" key="3">
    <source>
        <dbReference type="ARBA" id="ARBA00011890"/>
    </source>
</evidence>
<dbReference type="SUPFAM" id="SSF53335">
    <property type="entry name" value="S-adenosyl-L-methionine-dependent methyltransferases"/>
    <property type="match status" value="1"/>
</dbReference>
<proteinExistence type="inferred from homology"/>
<evidence type="ECO:0000256" key="8">
    <source>
        <dbReference type="ARBA" id="ARBA00022691"/>
    </source>
</evidence>
<evidence type="ECO:0000256" key="4">
    <source>
        <dbReference type="ARBA" id="ARBA00013346"/>
    </source>
</evidence>
<protein>
    <recommendedName>
        <fullName evidence="4">Protein-L-isoaspartate O-methyltransferase</fullName>
        <ecNumber evidence="3">2.1.1.77</ecNumber>
    </recommendedName>
    <alternativeName>
        <fullName evidence="11">L-isoaspartyl protein carboxyl methyltransferase</fullName>
    </alternativeName>
    <alternativeName>
        <fullName evidence="9">Protein L-isoaspartyl methyltransferase</fullName>
    </alternativeName>
    <alternativeName>
        <fullName evidence="10">Protein-beta-aspartate methyltransferase</fullName>
    </alternativeName>
</protein>
<comment type="similarity">
    <text evidence="2">Belongs to the methyltransferase superfamily. L-isoaspartyl/D-aspartyl protein methyltransferase family.</text>
</comment>
<dbReference type="AlphaFoldDB" id="F8JRZ9"/>
<evidence type="ECO:0000256" key="11">
    <source>
        <dbReference type="ARBA" id="ARBA00031350"/>
    </source>
</evidence>
<evidence type="ECO:0000313" key="12">
    <source>
        <dbReference type="EMBL" id="AEW92910.1"/>
    </source>
</evidence>
<dbReference type="Proteomes" id="UP000007842">
    <property type="component" value="Chromosome"/>
</dbReference>
<dbReference type="GO" id="GO:0032259">
    <property type="term" value="P:methylation"/>
    <property type="evidence" value="ECO:0007669"/>
    <property type="project" value="UniProtKB-KW"/>
</dbReference>
<keyword evidence="7 12" id="KW-0808">Transferase</keyword>
<dbReference type="PANTHER" id="PTHR11579:SF0">
    <property type="entry name" value="PROTEIN-L-ISOASPARTATE(D-ASPARTATE) O-METHYLTRANSFERASE"/>
    <property type="match status" value="1"/>
</dbReference>
<gene>
    <name evidence="12" type="ordered locus">SCATT_05390</name>
</gene>
<evidence type="ECO:0000313" key="13">
    <source>
        <dbReference type="Proteomes" id="UP000007842"/>
    </source>
</evidence>
<comment type="subcellular location">
    <subcellularLocation>
        <location evidence="1">Cytoplasm</location>
    </subcellularLocation>
</comment>
<dbReference type="RefSeq" id="WP_014141305.1">
    <property type="nucleotide sequence ID" value="NC_016111.1"/>
</dbReference>
<dbReference type="GO" id="GO:0004719">
    <property type="term" value="F:protein-L-isoaspartate (D-aspartate) O-methyltransferase activity"/>
    <property type="evidence" value="ECO:0007669"/>
    <property type="project" value="UniProtKB-EC"/>
</dbReference>
<dbReference type="InterPro" id="IPR000682">
    <property type="entry name" value="PCMT"/>
</dbReference>
<evidence type="ECO:0000256" key="6">
    <source>
        <dbReference type="ARBA" id="ARBA00022603"/>
    </source>
</evidence>
<dbReference type="Pfam" id="PF01135">
    <property type="entry name" value="PCMT"/>
    <property type="match status" value="1"/>
</dbReference>
<dbReference type="KEGG" id="sct:SCAT_0529"/>
<dbReference type="PANTHER" id="PTHR11579">
    <property type="entry name" value="PROTEIN-L-ISOASPARTATE O-METHYLTRANSFERASE"/>
    <property type="match status" value="1"/>
</dbReference>
<keyword evidence="6 12" id="KW-0489">Methyltransferase</keyword>
<dbReference type="HOGENOM" id="CLU_037629_0_1_11"/>
<evidence type="ECO:0000256" key="1">
    <source>
        <dbReference type="ARBA" id="ARBA00004496"/>
    </source>
</evidence>
<keyword evidence="13" id="KW-1185">Reference proteome</keyword>
<dbReference type="PATRIC" id="fig|1003195.11.peg.2155"/>
<dbReference type="GO" id="GO:0005737">
    <property type="term" value="C:cytoplasm"/>
    <property type="evidence" value="ECO:0007669"/>
    <property type="project" value="UniProtKB-SubCell"/>
</dbReference>
<organism evidence="12 13">
    <name type="scientific">Streptantibioticus cattleyicolor (strain ATCC 35852 / DSM 46488 / JCM 4925 / NBRC 14057 / NRRL 8057)</name>
    <name type="common">Streptomyces cattleya</name>
    <dbReference type="NCBI Taxonomy" id="1003195"/>
    <lineage>
        <taxon>Bacteria</taxon>
        <taxon>Bacillati</taxon>
        <taxon>Actinomycetota</taxon>
        <taxon>Actinomycetes</taxon>
        <taxon>Kitasatosporales</taxon>
        <taxon>Streptomycetaceae</taxon>
        <taxon>Streptantibioticus</taxon>
    </lineage>
</organism>
<dbReference type="CDD" id="cd02440">
    <property type="entry name" value="AdoMet_MTases"/>
    <property type="match status" value="1"/>
</dbReference>
<evidence type="ECO:0000256" key="5">
    <source>
        <dbReference type="ARBA" id="ARBA00022490"/>
    </source>
</evidence>
<evidence type="ECO:0000256" key="10">
    <source>
        <dbReference type="ARBA" id="ARBA00031323"/>
    </source>
</evidence>
<accession>F8JRZ9</accession>
<keyword evidence="5" id="KW-0963">Cytoplasm</keyword>
<dbReference type="InterPro" id="IPR029063">
    <property type="entry name" value="SAM-dependent_MTases_sf"/>
</dbReference>
<dbReference type="Gene3D" id="3.40.50.150">
    <property type="entry name" value="Vaccinia Virus protein VP39"/>
    <property type="match status" value="1"/>
</dbReference>